<dbReference type="EMBL" id="LAZR01060818">
    <property type="protein sequence ID" value="KKK64887.1"/>
    <property type="molecule type" value="Genomic_DNA"/>
</dbReference>
<name>A0A0F8X717_9ZZZZ</name>
<proteinExistence type="predicted"/>
<feature type="non-terminal residue" evidence="1">
    <location>
        <position position="208"/>
    </location>
</feature>
<evidence type="ECO:0000313" key="1">
    <source>
        <dbReference type="EMBL" id="KKK64887.1"/>
    </source>
</evidence>
<accession>A0A0F8X717</accession>
<dbReference type="AlphaFoldDB" id="A0A0F8X717"/>
<protein>
    <submittedName>
        <fullName evidence="1">Uncharacterized protein</fullName>
    </submittedName>
</protein>
<organism evidence="1">
    <name type="scientific">marine sediment metagenome</name>
    <dbReference type="NCBI Taxonomy" id="412755"/>
    <lineage>
        <taxon>unclassified sequences</taxon>
        <taxon>metagenomes</taxon>
        <taxon>ecological metagenomes</taxon>
    </lineage>
</organism>
<gene>
    <name evidence="1" type="ORF">LCGC14_2979670</name>
</gene>
<comment type="caution">
    <text evidence="1">The sequence shown here is derived from an EMBL/GenBank/DDBJ whole genome shotgun (WGS) entry which is preliminary data.</text>
</comment>
<reference evidence="1" key="1">
    <citation type="journal article" date="2015" name="Nature">
        <title>Complex archaea that bridge the gap between prokaryotes and eukaryotes.</title>
        <authorList>
            <person name="Spang A."/>
            <person name="Saw J.H."/>
            <person name="Jorgensen S.L."/>
            <person name="Zaremba-Niedzwiedzka K."/>
            <person name="Martijn J."/>
            <person name="Lind A.E."/>
            <person name="van Eijk R."/>
            <person name="Schleper C."/>
            <person name="Guy L."/>
            <person name="Ettema T.J."/>
        </authorList>
    </citation>
    <scope>NUCLEOTIDE SEQUENCE</scope>
</reference>
<sequence length="208" mass="24385">MNKIIRIGLQREYYDNIQRSRHWGLAWPERLDLYYIALMFKENFGDRTLAGMYQEYFHEVVFGEHKKFRKEFFQSAGQFRIFTVNDVNWIDWEKYDKPKAVTIQIGIDIGGSAIDADDTVITVAAMLANYRIVVVKQIIGNFSTRDITWDDSGYSDRIAKVITGEGIKSIGWQDELFRQALFYNADMVKIGYSGNEIERVYEVIRLFN</sequence>